<feature type="transmembrane region" description="Helical" evidence="4">
    <location>
        <begin position="55"/>
        <end position="78"/>
    </location>
</feature>
<feature type="transmembrane region" description="Helical" evidence="4">
    <location>
        <begin position="165"/>
        <end position="183"/>
    </location>
</feature>
<evidence type="ECO:0008006" key="6">
    <source>
        <dbReference type="Google" id="ProtNLM"/>
    </source>
</evidence>
<reference evidence="5" key="1">
    <citation type="submission" date="2011-11" db="EMBL/GenBank/DDBJ databases">
        <title>The Genome Sequence of Fusarium oxysporum PHW808.</title>
        <authorList>
            <consortium name="The Broad Institute Genome Sequencing Platform"/>
            <person name="Ma L.-J."/>
            <person name="Gale L.R."/>
            <person name="Schwartz D.C."/>
            <person name="Zhou S."/>
            <person name="Corby-Kistler H."/>
            <person name="Young S.K."/>
            <person name="Zeng Q."/>
            <person name="Gargeya S."/>
            <person name="Fitzgerald M."/>
            <person name="Haas B."/>
            <person name="Abouelleil A."/>
            <person name="Alvarado L."/>
            <person name="Arachchi H.M."/>
            <person name="Berlin A."/>
            <person name="Brown A."/>
            <person name="Chapman S.B."/>
            <person name="Chen Z."/>
            <person name="Dunbar C."/>
            <person name="Freedman E."/>
            <person name="Gearin G."/>
            <person name="Goldberg J."/>
            <person name="Griggs A."/>
            <person name="Gujja S."/>
            <person name="Heiman D."/>
            <person name="Howarth C."/>
            <person name="Larson L."/>
            <person name="Lui A."/>
            <person name="MacDonald P.J.P."/>
            <person name="Montmayeur A."/>
            <person name="Murphy C."/>
            <person name="Neiman D."/>
            <person name="Pearson M."/>
            <person name="Priest M."/>
            <person name="Roberts A."/>
            <person name="Saif S."/>
            <person name="Shea T."/>
            <person name="Shenoy N."/>
            <person name="Sisk P."/>
            <person name="Stolte C."/>
            <person name="Sykes S."/>
            <person name="Wortman J."/>
            <person name="Nusbaum C."/>
            <person name="Birren B."/>
        </authorList>
    </citation>
    <scope>NUCLEOTIDE SEQUENCE [LARGE SCALE GENOMIC DNA]</scope>
    <source>
        <strain evidence="5">54008</strain>
    </source>
</reference>
<dbReference type="Gene3D" id="3.40.1090.10">
    <property type="entry name" value="Cytosolic phospholipase A2 catalytic domain"/>
    <property type="match status" value="1"/>
</dbReference>
<dbReference type="HOGENOM" id="CLU_010553_0_0_1"/>
<keyword evidence="4" id="KW-1133">Transmembrane helix</keyword>
<evidence type="ECO:0000256" key="4">
    <source>
        <dbReference type="SAM" id="Phobius"/>
    </source>
</evidence>
<keyword evidence="1" id="KW-0378">Hydrolase</keyword>
<dbReference type="OrthoDB" id="5428040at2759"/>
<keyword evidence="2" id="KW-0442">Lipid degradation</keyword>
<feature type="compositionally biased region" description="Polar residues" evidence="3">
    <location>
        <begin position="12"/>
        <end position="31"/>
    </location>
</feature>
<dbReference type="GO" id="GO:0016042">
    <property type="term" value="P:lipid catabolic process"/>
    <property type="evidence" value="ECO:0007669"/>
    <property type="project" value="UniProtKB-KW"/>
</dbReference>
<feature type="transmembrane region" description="Helical" evidence="4">
    <location>
        <begin position="625"/>
        <end position="647"/>
    </location>
</feature>
<keyword evidence="2" id="KW-0443">Lipid metabolism</keyword>
<evidence type="ECO:0000313" key="5">
    <source>
        <dbReference type="EMBL" id="EXL70353.1"/>
    </source>
</evidence>
<sequence>MPTKAPGFQETVHPTPTMPLNQEGPPSSDNVHNLMFPPSYDTTRMRHVSRFDKNAIFAMTGGLLIILICVAFLCFLWFGNEDNSVWRHIVITNWVSRSITITSLILRWSVTAQAVVMTSMIAALLLQMSQTPLTQAAAVSLAVCSNRGPHELIFRLPHSLGSRSWLFWLVVLLMTCITTLLQFTSTALLSDVGSGIIIDSQSLKISYGINSSFGGSLAASGGYIDARPLSYPAFAEYTEPASPRDGITDTGLSIRAFLPIDPRSSREALISYKGMATVMDTRVACMRPTFANVTVQSYGIYRWIAGSVWTKLKVPRMNTTLGMDEEVQPSHFNCSYSLDQGDPDSSLRISFCNVYFMDENDDRDTGIISDMEPIPPEPYTASSPGGMYLIINTTGAHTDWNEVNNAGRNLRIETVVQDKSEWTTLESDVKGLSFVMTLCSFDPVVQDMNITATRTKGGAEPMARWLNSTSTYDTEAILAQLGGTKDHLSYDDRGIFKLAKKESWLTPPSIIDRGTYWESSPAPPADPYYILSGAFDGLPGGGGYLINLFGPDDSGDANGIRLNRLHGEVFKETIKATGSAAWAIQALVTSLYSMAYYDYIFQFDIPAPADLKAEQVVTRPVSIKFLMVVLALLSLHLALMIFATLWFSQRAKDGLIGGSWAAVARISGQPTDDWLAKANQHAVVISNYNRPENPMFSTPYRFQRAPQPDREMKVWERKRARATAAAPPYFKPYEKPETKEMYIDGALYHNCPVWVAHHEKRLIWGDWETCDILNCNRIWESFLTENSQLHGRFIPDGEQRYIRINPDLGENVPRLDDVSMMEEVERKTSRYLKQNRELVKETAHRLITSTFFFETDPSRIKHVGNGFRCQGRILCRFVDRSDDLKALGKFLQAQVSGSFEPYFTIQEQGYPSNEITVLLSEDTINTMCVRGNFELDVIEFRANKEFSPIHMSLCLEDNSSSGSSNRSFPISGFPRELVDEHRQPGPPRPPVNSGLRRDSSGRRRFWNNRPMHNQGSIDEHGLDALGNLTLSQRLTELQSGSNMFNVSPSETEQVYELEG</sequence>
<dbReference type="EMBL" id="KK033242">
    <property type="protein sequence ID" value="EXL70353.1"/>
    <property type="molecule type" value="Genomic_DNA"/>
</dbReference>
<keyword evidence="4" id="KW-0472">Membrane</keyword>
<dbReference type="InterPro" id="IPR016035">
    <property type="entry name" value="Acyl_Trfase/lysoPLipase"/>
</dbReference>
<dbReference type="GO" id="GO:0019369">
    <property type="term" value="P:arachidonate metabolic process"/>
    <property type="evidence" value="ECO:0007669"/>
    <property type="project" value="TreeGrafter"/>
</dbReference>
<evidence type="ECO:0000256" key="2">
    <source>
        <dbReference type="ARBA" id="ARBA00022963"/>
    </source>
</evidence>
<evidence type="ECO:0000256" key="1">
    <source>
        <dbReference type="ARBA" id="ARBA00022801"/>
    </source>
</evidence>
<keyword evidence="4" id="KW-0812">Transmembrane</keyword>
<dbReference type="PANTHER" id="PTHR24185:SF1">
    <property type="entry name" value="CALCIUM-INDEPENDENT PHOSPHOLIPASE A2-GAMMA"/>
    <property type="match status" value="1"/>
</dbReference>
<reference evidence="5" key="2">
    <citation type="submission" date="2014-03" db="EMBL/GenBank/DDBJ databases">
        <title>The Genome Annotation of Fusarium oxysporum PHW808.</title>
        <authorList>
            <consortium name="The Broad Institute Genomics Platform"/>
            <person name="Ma L.-J."/>
            <person name="Corby-Kistler H."/>
            <person name="Broz K."/>
            <person name="Gale L.R."/>
            <person name="Jonkers W."/>
            <person name="O'Donnell K."/>
            <person name="Ploetz R."/>
            <person name="Steinberg C."/>
            <person name="Schwartz D.C."/>
            <person name="VanEtten H."/>
            <person name="Zhou S."/>
            <person name="Young S.K."/>
            <person name="Zeng Q."/>
            <person name="Gargeya S."/>
            <person name="Fitzgerald M."/>
            <person name="Abouelleil A."/>
            <person name="Alvarado L."/>
            <person name="Chapman S.B."/>
            <person name="Gainer-Dewar J."/>
            <person name="Goldberg J."/>
            <person name="Griggs A."/>
            <person name="Gujja S."/>
            <person name="Hansen M."/>
            <person name="Howarth C."/>
            <person name="Imamovic A."/>
            <person name="Ireland A."/>
            <person name="Larimer J."/>
            <person name="McCowan C."/>
            <person name="Murphy C."/>
            <person name="Pearson M."/>
            <person name="Poon T.W."/>
            <person name="Priest M."/>
            <person name="Roberts A."/>
            <person name="Saif S."/>
            <person name="Shea T."/>
            <person name="Sykes S."/>
            <person name="Wortman J."/>
            <person name="Nusbaum C."/>
            <person name="Birren B."/>
        </authorList>
    </citation>
    <scope>NUCLEOTIDE SEQUENCE</scope>
    <source>
        <strain evidence="5">54008</strain>
    </source>
</reference>
<dbReference type="Proteomes" id="UP000030676">
    <property type="component" value="Unassembled WGS sequence"/>
</dbReference>
<accession>X0H3B6</accession>
<name>X0H3B6_FUSOX</name>
<gene>
    <name evidence="5" type="ORF">FOPG_13832</name>
</gene>
<dbReference type="GO" id="GO:0016020">
    <property type="term" value="C:membrane"/>
    <property type="evidence" value="ECO:0007669"/>
    <property type="project" value="TreeGrafter"/>
</dbReference>
<dbReference type="GO" id="GO:0047499">
    <property type="term" value="F:calcium-independent phospholipase A2 activity"/>
    <property type="evidence" value="ECO:0007669"/>
    <property type="project" value="TreeGrafter"/>
</dbReference>
<feature type="transmembrane region" description="Helical" evidence="4">
    <location>
        <begin position="105"/>
        <end position="126"/>
    </location>
</feature>
<dbReference type="AlphaFoldDB" id="X0H3B6"/>
<proteinExistence type="predicted"/>
<feature type="region of interest" description="Disordered" evidence="3">
    <location>
        <begin position="977"/>
        <end position="1019"/>
    </location>
</feature>
<dbReference type="PANTHER" id="PTHR24185">
    <property type="entry name" value="CALCIUM-INDEPENDENT PHOSPHOLIPASE A2-GAMMA"/>
    <property type="match status" value="1"/>
</dbReference>
<dbReference type="SUPFAM" id="SSF52151">
    <property type="entry name" value="FabD/lysophospholipase-like"/>
    <property type="match status" value="1"/>
</dbReference>
<organism evidence="5">
    <name type="scientific">Fusarium oxysporum f. sp. conglutinans race 2 54008</name>
    <dbReference type="NCBI Taxonomy" id="1089457"/>
    <lineage>
        <taxon>Eukaryota</taxon>
        <taxon>Fungi</taxon>
        <taxon>Dikarya</taxon>
        <taxon>Ascomycota</taxon>
        <taxon>Pezizomycotina</taxon>
        <taxon>Sordariomycetes</taxon>
        <taxon>Hypocreomycetidae</taxon>
        <taxon>Hypocreales</taxon>
        <taxon>Nectriaceae</taxon>
        <taxon>Fusarium</taxon>
        <taxon>Fusarium oxysporum species complex</taxon>
    </lineage>
</organism>
<feature type="region of interest" description="Disordered" evidence="3">
    <location>
        <begin position="1"/>
        <end position="31"/>
    </location>
</feature>
<protein>
    <recommendedName>
        <fullName evidence="6">PNPLA domain-containing protein</fullName>
    </recommendedName>
</protein>
<evidence type="ECO:0000256" key="3">
    <source>
        <dbReference type="SAM" id="MobiDB-lite"/>
    </source>
</evidence>